<dbReference type="Pfam" id="PF16874">
    <property type="entry name" value="Glyco_hydro_36C"/>
    <property type="match status" value="1"/>
</dbReference>
<comment type="caution">
    <text evidence="11">The sequence shown here is derived from an EMBL/GenBank/DDBJ whole genome shotgun (WGS) entry which is preliminary data.</text>
</comment>
<evidence type="ECO:0000259" key="9">
    <source>
        <dbReference type="Pfam" id="PF16874"/>
    </source>
</evidence>
<feature type="binding site" evidence="7">
    <location>
        <position position="463"/>
    </location>
    <ligand>
        <name>substrate</name>
    </ligand>
</feature>
<dbReference type="InterPro" id="IPR031705">
    <property type="entry name" value="Glyco_hydro_36_C"/>
</dbReference>
<dbReference type="EMBL" id="JAEPRB010000021">
    <property type="protein sequence ID" value="KAG2226047.1"/>
    <property type="molecule type" value="Genomic_DNA"/>
</dbReference>
<name>A0A8H7SD61_9FUNG</name>
<protein>
    <recommendedName>
        <fullName evidence="2 5">Alpha-galactosidase</fullName>
        <ecNumber evidence="2 5">3.2.1.22</ecNumber>
    </recommendedName>
</protein>
<dbReference type="EC" id="3.2.1.22" evidence="2 5"/>
<evidence type="ECO:0000313" key="11">
    <source>
        <dbReference type="EMBL" id="KAG2226047.1"/>
    </source>
</evidence>
<evidence type="ECO:0000256" key="1">
    <source>
        <dbReference type="ARBA" id="ARBA00001255"/>
    </source>
</evidence>
<comment type="function">
    <text evidence="5">Hydrolyzes a variety of simple alpha-D-galactoside as well as more complex molecules such as oligosaccharides and polysaccharides.</text>
</comment>
<dbReference type="FunFam" id="3.20.20.70:FF:000118">
    <property type="entry name" value="Alpha-galactosidase"/>
    <property type="match status" value="1"/>
</dbReference>
<keyword evidence="8" id="KW-0732">Signal</keyword>
<keyword evidence="4 5" id="KW-0326">Glycosidase</keyword>
<dbReference type="InterPro" id="IPR013785">
    <property type="entry name" value="Aldolase_TIM"/>
</dbReference>
<dbReference type="AlphaFoldDB" id="A0A8H7SD61"/>
<dbReference type="Gene3D" id="2.60.40.1180">
    <property type="entry name" value="Golgi alpha-mannosidase II"/>
    <property type="match status" value="1"/>
</dbReference>
<feature type="active site" description="Nucleophile" evidence="6">
    <location>
        <position position="498"/>
    </location>
</feature>
<dbReference type="GO" id="GO:0004557">
    <property type="term" value="F:alpha-galactosidase activity"/>
    <property type="evidence" value="ECO:0007669"/>
    <property type="project" value="UniProtKB-UniRule"/>
</dbReference>
<dbReference type="InterPro" id="IPR013780">
    <property type="entry name" value="Glyco_hydro_b"/>
</dbReference>
<dbReference type="Pfam" id="PF02065">
    <property type="entry name" value="Melibiase"/>
    <property type="match status" value="1"/>
</dbReference>
<evidence type="ECO:0000256" key="4">
    <source>
        <dbReference type="ARBA" id="ARBA00023295"/>
    </source>
</evidence>
<dbReference type="Proteomes" id="UP000646827">
    <property type="component" value="Unassembled WGS sequence"/>
</dbReference>
<feature type="binding site" evidence="7">
    <location>
        <position position="567"/>
    </location>
    <ligand>
        <name>substrate</name>
    </ligand>
</feature>
<dbReference type="PROSITE" id="PS00512">
    <property type="entry name" value="ALPHA_GALACTOSIDASE"/>
    <property type="match status" value="1"/>
</dbReference>
<evidence type="ECO:0000256" key="8">
    <source>
        <dbReference type="SAM" id="SignalP"/>
    </source>
</evidence>
<feature type="signal peptide" evidence="8">
    <location>
        <begin position="1"/>
        <end position="25"/>
    </location>
</feature>
<accession>A0A8H7SD61</accession>
<evidence type="ECO:0000259" key="10">
    <source>
        <dbReference type="Pfam" id="PF16875"/>
    </source>
</evidence>
<dbReference type="GO" id="GO:0016052">
    <property type="term" value="P:carbohydrate catabolic process"/>
    <property type="evidence" value="ECO:0007669"/>
    <property type="project" value="InterPro"/>
</dbReference>
<feature type="binding site" evidence="7">
    <location>
        <begin position="496"/>
        <end position="500"/>
    </location>
    <ligand>
        <name>substrate</name>
    </ligand>
</feature>
<reference evidence="11 12" key="1">
    <citation type="submission" date="2020-12" db="EMBL/GenBank/DDBJ databases">
        <title>Metabolic potential, ecology and presence of endohyphal bacteria is reflected in genomic diversity of Mucoromycotina.</title>
        <authorList>
            <person name="Muszewska A."/>
            <person name="Okrasinska A."/>
            <person name="Steczkiewicz K."/>
            <person name="Drgas O."/>
            <person name="Orlowska M."/>
            <person name="Perlinska-Lenart U."/>
            <person name="Aleksandrzak-Piekarczyk T."/>
            <person name="Szatraj K."/>
            <person name="Zielenkiewicz U."/>
            <person name="Pilsyk S."/>
            <person name="Malc E."/>
            <person name="Mieczkowski P."/>
            <person name="Kruszewska J.S."/>
            <person name="Biernat P."/>
            <person name="Pawlowska J."/>
        </authorList>
    </citation>
    <scope>NUCLEOTIDE SEQUENCE [LARGE SCALE GENOMIC DNA]</scope>
    <source>
        <strain evidence="11 12">CBS 142.35</strain>
    </source>
</reference>
<dbReference type="PIRSF" id="PIRSF005536">
    <property type="entry name" value="Agal"/>
    <property type="match status" value="1"/>
</dbReference>
<dbReference type="OrthoDB" id="5795902at2759"/>
<comment type="similarity">
    <text evidence="5">Belongs to the glycosyl hydrolase.</text>
</comment>
<dbReference type="Gene3D" id="2.70.98.60">
    <property type="entry name" value="alpha-galactosidase from lactobacil brevis"/>
    <property type="match status" value="1"/>
</dbReference>
<dbReference type="PRINTS" id="PR00743">
    <property type="entry name" value="GLHYDRLASE36"/>
</dbReference>
<evidence type="ECO:0000256" key="6">
    <source>
        <dbReference type="PIRSR" id="PIRSR005536-1"/>
    </source>
</evidence>
<dbReference type="InterPro" id="IPR038417">
    <property type="entry name" value="Alpga-gal_N_sf"/>
</dbReference>
<organism evidence="11 12">
    <name type="scientific">Circinella minor</name>
    <dbReference type="NCBI Taxonomy" id="1195481"/>
    <lineage>
        <taxon>Eukaryota</taxon>
        <taxon>Fungi</taxon>
        <taxon>Fungi incertae sedis</taxon>
        <taxon>Mucoromycota</taxon>
        <taxon>Mucoromycotina</taxon>
        <taxon>Mucoromycetes</taxon>
        <taxon>Mucorales</taxon>
        <taxon>Lichtheimiaceae</taxon>
        <taxon>Circinella</taxon>
    </lineage>
</organism>
<dbReference type="SUPFAM" id="SSF51445">
    <property type="entry name" value="(Trans)glycosidases"/>
    <property type="match status" value="1"/>
</dbReference>
<evidence type="ECO:0000256" key="5">
    <source>
        <dbReference type="PIRNR" id="PIRNR005536"/>
    </source>
</evidence>
<evidence type="ECO:0000313" key="12">
    <source>
        <dbReference type="Proteomes" id="UP000646827"/>
    </source>
</evidence>
<sequence>MALLSLRAILLTVAIVSTFIQSSWAKPLGTGIHKHHSLDTWFLVTEQSSYVISAAGNGYLVNMHWGKRLTQLDDLNAMVVEPPVFSQIIPVTEAREELPVFGGLRYRENILKVELPKGIRELNLQFAGNANITDKTKLDLDLRDGNRTEFLVTLHYEIDIENDIIRRSYTVRNGLDDRVDLSKASSAAWHLPYALGWDEQRELVTLSGEWSQEAMVQTTRLSPGVKHTVESTRGFADHVSHPYFALAQVPNAVNPTTDVYFGALAWTGSWEITIHTDTKGFVRVTGGIHHQDFGWTLEPGESFTTPVFAAGYTDQGIPGARHRMPRHARKYQKKNVATQKDENVFHPVLYNSWEAVSFDLNEEKQMALAEKAAPLGIELFVVDDGWFGVNSPRDNDTAGLGDWDTNPKKFPNGLKPLADHVHKLGMKFGLWFEGEMVNPDSDLYREHPEWVFHYDGVPEYLSRTQLVLNFGLKEVRDYIFEKVAGHIKEAGIDYIKWDFNRPMQGVTMHNYDRNPQEAWVLAVEGYYEIIARLKERFPHLWFESCSSGGGRMDLGALERTDQVWTSDNTRPDARLFIQYGASLWVPPRMQYGWVTDSSSDKSIEIPLSFRFHVSFMGSLGLGSNINKFSKEQLEESTHWIALYKKLRHVIQNGDLDWLVPPSRVGELVAVTESIYNDGDEAVILAFRHNSPFPDSGELSPIRIRHLDENAIYRVTIWQEDPQNPVDEYDLSGALLMYRGLELPSLNKGMFKSAVVWLQRA</sequence>
<evidence type="ECO:0000256" key="7">
    <source>
        <dbReference type="PIRSR" id="PIRSR005536-2"/>
    </source>
</evidence>
<dbReference type="InterPro" id="IPR000111">
    <property type="entry name" value="Glyco_hydro_27/36_CS"/>
</dbReference>
<feature type="binding site" evidence="7">
    <location>
        <position position="210"/>
    </location>
    <ligand>
        <name>substrate</name>
    </ligand>
</feature>
<dbReference type="Gene3D" id="3.20.20.70">
    <property type="entry name" value="Aldolase class I"/>
    <property type="match status" value="1"/>
</dbReference>
<dbReference type="InterPro" id="IPR031704">
    <property type="entry name" value="Glyco_hydro_36_N"/>
</dbReference>
<feature type="domain" description="Glycosyl hydrolase family 36 N-terminal" evidence="10">
    <location>
        <begin position="58"/>
        <end position="298"/>
    </location>
</feature>
<evidence type="ECO:0000256" key="3">
    <source>
        <dbReference type="ARBA" id="ARBA00022801"/>
    </source>
</evidence>
<evidence type="ECO:0000256" key="2">
    <source>
        <dbReference type="ARBA" id="ARBA00012755"/>
    </source>
</evidence>
<feature type="domain" description="Glycosyl hydrolase family 36 C-terminal" evidence="9">
    <location>
        <begin position="670"/>
        <end position="757"/>
    </location>
</feature>
<keyword evidence="12" id="KW-1185">Reference proteome</keyword>
<dbReference type="InterPro" id="IPR002252">
    <property type="entry name" value="Glyco_hydro_36"/>
</dbReference>
<feature type="binding site" evidence="7">
    <location>
        <begin position="383"/>
        <end position="384"/>
    </location>
    <ligand>
        <name>substrate</name>
    </ligand>
</feature>
<comment type="catalytic activity">
    <reaction evidence="1 5">
        <text>Hydrolysis of terminal, non-reducing alpha-D-galactose residues in alpha-D-galactosides, including galactose oligosaccharides, galactomannans and galactolipids.</text>
        <dbReference type="EC" id="3.2.1.22"/>
    </reaction>
</comment>
<dbReference type="Pfam" id="PF16875">
    <property type="entry name" value="Glyco_hydro_36N"/>
    <property type="match status" value="1"/>
</dbReference>
<dbReference type="PANTHER" id="PTHR43053:SF3">
    <property type="entry name" value="ALPHA-GALACTOSIDASE C-RELATED"/>
    <property type="match status" value="1"/>
</dbReference>
<proteinExistence type="inferred from homology"/>
<feature type="binding site" evidence="7">
    <location>
        <position position="545"/>
    </location>
    <ligand>
        <name>substrate</name>
    </ligand>
</feature>
<dbReference type="PANTHER" id="PTHR43053">
    <property type="entry name" value="GLYCOSIDASE FAMILY 31"/>
    <property type="match status" value="1"/>
</dbReference>
<gene>
    <name evidence="11" type="ORF">INT45_002513</name>
</gene>
<keyword evidence="3 5" id="KW-0378">Hydrolase</keyword>
<feature type="active site" description="Proton donor" evidence="6">
    <location>
        <position position="567"/>
    </location>
</feature>
<dbReference type="InterPro" id="IPR017853">
    <property type="entry name" value="GH"/>
</dbReference>
<dbReference type="InterPro" id="IPR050985">
    <property type="entry name" value="Alpha-glycosidase_related"/>
</dbReference>
<feature type="chain" id="PRO_5034232321" description="Alpha-galactosidase" evidence="8">
    <location>
        <begin position="26"/>
        <end position="760"/>
    </location>
</feature>
<dbReference type="CDD" id="cd14791">
    <property type="entry name" value="GH36"/>
    <property type="match status" value="1"/>
</dbReference>